<accession>A0A1M7JBQ0</accession>
<dbReference type="Gene3D" id="1.10.10.10">
    <property type="entry name" value="Winged helix-like DNA-binding domain superfamily/Winged helix DNA-binding domain"/>
    <property type="match status" value="1"/>
</dbReference>
<dbReference type="InterPro" id="IPR050707">
    <property type="entry name" value="HTH_MetabolicPath_Reg"/>
</dbReference>
<evidence type="ECO:0000256" key="1">
    <source>
        <dbReference type="ARBA" id="ARBA00023015"/>
    </source>
</evidence>
<evidence type="ECO:0000256" key="2">
    <source>
        <dbReference type="ARBA" id="ARBA00023125"/>
    </source>
</evidence>
<dbReference type="Proteomes" id="UP000184444">
    <property type="component" value="Unassembled WGS sequence"/>
</dbReference>
<dbReference type="GO" id="GO:0003700">
    <property type="term" value="F:DNA-binding transcription factor activity"/>
    <property type="evidence" value="ECO:0007669"/>
    <property type="project" value="TreeGrafter"/>
</dbReference>
<dbReference type="SUPFAM" id="SSF46785">
    <property type="entry name" value="Winged helix' DNA-binding domain"/>
    <property type="match status" value="1"/>
</dbReference>
<dbReference type="PANTHER" id="PTHR30136">
    <property type="entry name" value="HELIX-TURN-HELIX TRANSCRIPTIONAL REGULATOR, ICLR FAMILY"/>
    <property type="match status" value="1"/>
</dbReference>
<feature type="domain" description="HTH iclR-type" evidence="4">
    <location>
        <begin position="18"/>
        <end position="80"/>
    </location>
</feature>
<evidence type="ECO:0000259" key="5">
    <source>
        <dbReference type="PROSITE" id="PS51078"/>
    </source>
</evidence>
<feature type="domain" description="IclR-ED" evidence="5">
    <location>
        <begin position="81"/>
        <end position="266"/>
    </location>
</feature>
<dbReference type="Pfam" id="PF01614">
    <property type="entry name" value="IclR_C"/>
    <property type="match status" value="1"/>
</dbReference>
<dbReference type="InterPro" id="IPR029016">
    <property type="entry name" value="GAF-like_dom_sf"/>
</dbReference>
<dbReference type="InterPro" id="IPR036390">
    <property type="entry name" value="WH_DNA-bd_sf"/>
</dbReference>
<dbReference type="PANTHER" id="PTHR30136:SF24">
    <property type="entry name" value="HTH-TYPE TRANSCRIPTIONAL REPRESSOR ALLR"/>
    <property type="match status" value="1"/>
</dbReference>
<evidence type="ECO:0000313" key="7">
    <source>
        <dbReference type="Proteomes" id="UP000184444"/>
    </source>
</evidence>
<dbReference type="STRING" id="53463.SAMN05444389_11153"/>
<evidence type="ECO:0000313" key="6">
    <source>
        <dbReference type="EMBL" id="SHM50435.1"/>
    </source>
</evidence>
<dbReference type="AlphaFoldDB" id="A0A1M7JBQ0"/>
<keyword evidence="2" id="KW-0238">DNA-binding</keyword>
<dbReference type="EMBL" id="FRCK01000011">
    <property type="protein sequence ID" value="SHM50435.1"/>
    <property type="molecule type" value="Genomic_DNA"/>
</dbReference>
<dbReference type="InterPro" id="IPR005471">
    <property type="entry name" value="Tscrpt_reg_IclR_N"/>
</dbReference>
<evidence type="ECO:0000256" key="3">
    <source>
        <dbReference type="ARBA" id="ARBA00023163"/>
    </source>
</evidence>
<gene>
    <name evidence="6" type="ORF">SAMN05444389_11153</name>
</gene>
<dbReference type="Pfam" id="PF09339">
    <property type="entry name" value="HTH_IclR"/>
    <property type="match status" value="1"/>
</dbReference>
<dbReference type="SMART" id="SM00346">
    <property type="entry name" value="HTH_ICLR"/>
    <property type="match status" value="1"/>
</dbReference>
<evidence type="ECO:0000259" key="4">
    <source>
        <dbReference type="PROSITE" id="PS51077"/>
    </source>
</evidence>
<sequence length="276" mass="29652">MNNADRPLEAAPRPPQEMRAVERIAAILRSFSMAQPMLSLTEVARAANLDKNTTRRLLLALAAEGLVRRDESERSWGLDIGVMKLQPAVLGPRTLRETAAPFLQWLTERSGMTSFFWIADPDGAICIDRVRAGGEFRDVFWSTPGTVLPMNVASGPRVVLAHLDDAAGTAWLARPQPRFTGATQTDPAELLRAAARIRAQGHELAVNDYYVGMAGLAVPVTDRSGGFIGAISVTSSASEFAAEDRQQELLAVLREAAVAIGVRLGPNPGVPLHPAG</sequence>
<dbReference type="GO" id="GO:0045892">
    <property type="term" value="P:negative regulation of DNA-templated transcription"/>
    <property type="evidence" value="ECO:0007669"/>
    <property type="project" value="TreeGrafter"/>
</dbReference>
<dbReference type="InterPro" id="IPR036388">
    <property type="entry name" value="WH-like_DNA-bd_sf"/>
</dbReference>
<dbReference type="InterPro" id="IPR014757">
    <property type="entry name" value="Tscrpt_reg_IclR_C"/>
</dbReference>
<keyword evidence="7" id="KW-1185">Reference proteome</keyword>
<protein>
    <submittedName>
        <fullName evidence="6">Transcriptional regulator, IclR family</fullName>
    </submittedName>
</protein>
<keyword evidence="3" id="KW-0804">Transcription</keyword>
<dbReference type="RefSeq" id="WP_073068175.1">
    <property type="nucleotide sequence ID" value="NZ_FRCK01000011.1"/>
</dbReference>
<name>A0A1M7JBQ0_9RHOB</name>
<proteinExistence type="predicted"/>
<dbReference type="OrthoDB" id="6057486at2"/>
<keyword evidence="1" id="KW-0805">Transcription regulation</keyword>
<organism evidence="6 7">
    <name type="scientific">Paracoccus solventivorans</name>
    <dbReference type="NCBI Taxonomy" id="53463"/>
    <lineage>
        <taxon>Bacteria</taxon>
        <taxon>Pseudomonadati</taxon>
        <taxon>Pseudomonadota</taxon>
        <taxon>Alphaproteobacteria</taxon>
        <taxon>Rhodobacterales</taxon>
        <taxon>Paracoccaceae</taxon>
        <taxon>Paracoccus</taxon>
    </lineage>
</organism>
<reference evidence="7" key="1">
    <citation type="submission" date="2016-11" db="EMBL/GenBank/DDBJ databases">
        <authorList>
            <person name="Varghese N."/>
            <person name="Submissions S."/>
        </authorList>
    </citation>
    <scope>NUCLEOTIDE SEQUENCE [LARGE SCALE GENOMIC DNA]</scope>
    <source>
        <strain evidence="7">DSM 6637</strain>
    </source>
</reference>
<dbReference type="GO" id="GO:0003677">
    <property type="term" value="F:DNA binding"/>
    <property type="evidence" value="ECO:0007669"/>
    <property type="project" value="UniProtKB-KW"/>
</dbReference>
<dbReference type="PROSITE" id="PS51078">
    <property type="entry name" value="ICLR_ED"/>
    <property type="match status" value="1"/>
</dbReference>
<dbReference type="Gene3D" id="3.30.450.40">
    <property type="match status" value="1"/>
</dbReference>
<dbReference type="PROSITE" id="PS51077">
    <property type="entry name" value="HTH_ICLR"/>
    <property type="match status" value="1"/>
</dbReference>
<dbReference type="SUPFAM" id="SSF55781">
    <property type="entry name" value="GAF domain-like"/>
    <property type="match status" value="1"/>
</dbReference>